<organism evidence="1 2">
    <name type="scientific">Flavobacterium phragmitis</name>
    <dbReference type="NCBI Taxonomy" id="739143"/>
    <lineage>
        <taxon>Bacteria</taxon>
        <taxon>Pseudomonadati</taxon>
        <taxon>Bacteroidota</taxon>
        <taxon>Flavobacteriia</taxon>
        <taxon>Flavobacteriales</taxon>
        <taxon>Flavobacteriaceae</taxon>
        <taxon>Flavobacterium</taxon>
    </lineage>
</organism>
<sequence length="227" mass="24186">MSSIAASAWSGGGENSNYHGAGRFASSGVGMIAFGTVSGGVGAQLTGGNFWQGAVTGLVVSGLNHYMHKMQAENPNRTRARSIVDKYKHGDVNEIEQWLDDHPFVTKDGIVSFKGIDGLSVDTNPSNGNPDYMNNAYEKASQWGIKKMAVGVLKLLIKGGGSLLSDGGLAKVPQRNNGMITLDVSNAQSALIDYVFRPQGPTQNPAMINGFSSYSGLSRFDLYYKVK</sequence>
<dbReference type="RefSeq" id="WP_091495129.1">
    <property type="nucleotide sequence ID" value="NZ_FOMH01000008.1"/>
</dbReference>
<protein>
    <submittedName>
        <fullName evidence="1">Uncharacterized protein</fullName>
    </submittedName>
</protein>
<keyword evidence="2" id="KW-1185">Reference proteome</keyword>
<reference evidence="2" key="1">
    <citation type="submission" date="2016-10" db="EMBL/GenBank/DDBJ databases">
        <authorList>
            <person name="Varghese N."/>
            <person name="Submissions S."/>
        </authorList>
    </citation>
    <scope>NUCLEOTIDE SEQUENCE [LARGE SCALE GENOMIC DNA]</scope>
    <source>
        <strain evidence="2">CGMCC 1.10370</strain>
    </source>
</reference>
<gene>
    <name evidence="1" type="ORF">SAMN05216297_108114</name>
</gene>
<evidence type="ECO:0000313" key="1">
    <source>
        <dbReference type="EMBL" id="SFD47441.1"/>
    </source>
</evidence>
<dbReference type="OrthoDB" id="1367458at2"/>
<accession>A0A1I1SM12</accession>
<dbReference type="EMBL" id="FOMH01000008">
    <property type="protein sequence ID" value="SFD47441.1"/>
    <property type="molecule type" value="Genomic_DNA"/>
</dbReference>
<proteinExistence type="predicted"/>
<dbReference type="Proteomes" id="UP000199672">
    <property type="component" value="Unassembled WGS sequence"/>
</dbReference>
<dbReference type="STRING" id="739143.SAMN05216297_108114"/>
<name>A0A1I1SM12_9FLAO</name>
<evidence type="ECO:0000313" key="2">
    <source>
        <dbReference type="Proteomes" id="UP000199672"/>
    </source>
</evidence>
<dbReference type="AlphaFoldDB" id="A0A1I1SM12"/>